<evidence type="ECO:0000256" key="6">
    <source>
        <dbReference type="SAM" id="Phobius"/>
    </source>
</evidence>
<dbReference type="InterPro" id="IPR024989">
    <property type="entry name" value="MFS_assoc_dom"/>
</dbReference>
<accession>A0A8J4TBI2</accession>
<sequence>ASGLVFGNHSVHPCISYVATIRRVCLRRNPLQEWLIRFTSDLERIQVSCDIETNFGKKASKPTLIVLLLIKALVTCVQAPIMNLLDSVTCHLLGESQSHFLGRFRAFASLGYMISVSLVGWLVTHKLGTGRFSSPTFASVRSNATKNDWSPAILCGTMAASAGAILSGLLSFRTNPLDLNLKQTLLIVVHSSHMIKCMINAFLAGLVYSLNFEYLFYVMTHEFGISPSFMGLLTTLSILCGEIPTFMAAGWLLKRFGETFCLSVAHLFYALQMYIYGCCKNQLTYLLICPLCGASFPLLYSSLANYATTSVRQARLANTNVISSMHSLLNAVLFGISLCFGASIWGVLMQHYSGRHLFFLSSMVSCILVVVTPLISWFVNGLFKTEHVVTINQN</sequence>
<keyword evidence="3 6" id="KW-0812">Transmembrane</keyword>
<dbReference type="Gene3D" id="1.20.1250.20">
    <property type="entry name" value="MFS general substrate transporter like domains"/>
    <property type="match status" value="1"/>
</dbReference>
<dbReference type="SUPFAM" id="SSF103473">
    <property type="entry name" value="MFS general substrate transporter"/>
    <property type="match status" value="1"/>
</dbReference>
<dbReference type="EMBL" id="LUCH01003802">
    <property type="protein sequence ID" value="KAF5399706.1"/>
    <property type="molecule type" value="Genomic_DNA"/>
</dbReference>
<dbReference type="Proteomes" id="UP000748531">
    <property type="component" value="Unassembled WGS sequence"/>
</dbReference>
<dbReference type="OrthoDB" id="515887at2759"/>
<dbReference type="AlphaFoldDB" id="A0A8J4TBI2"/>
<feature type="transmembrane region" description="Helical" evidence="6">
    <location>
        <begin position="358"/>
        <end position="379"/>
    </location>
</feature>
<reference evidence="8" key="1">
    <citation type="submission" date="2019-05" db="EMBL/GenBank/DDBJ databases">
        <title>Annotation for the trematode Paragonimus heterotremus.</title>
        <authorList>
            <person name="Choi Y.-J."/>
        </authorList>
    </citation>
    <scope>NUCLEOTIDE SEQUENCE</scope>
    <source>
        <strain evidence="8">LC</strain>
    </source>
</reference>
<evidence type="ECO:0000313" key="8">
    <source>
        <dbReference type="EMBL" id="KAF5399706.1"/>
    </source>
</evidence>
<organism evidence="8 9">
    <name type="scientific">Paragonimus heterotremus</name>
    <dbReference type="NCBI Taxonomy" id="100268"/>
    <lineage>
        <taxon>Eukaryota</taxon>
        <taxon>Metazoa</taxon>
        <taxon>Spiralia</taxon>
        <taxon>Lophotrochozoa</taxon>
        <taxon>Platyhelminthes</taxon>
        <taxon>Trematoda</taxon>
        <taxon>Digenea</taxon>
        <taxon>Plagiorchiida</taxon>
        <taxon>Troglotremata</taxon>
        <taxon>Troglotrematidae</taxon>
        <taxon>Paragonimus</taxon>
    </lineage>
</organism>
<dbReference type="GO" id="GO:0016020">
    <property type="term" value="C:membrane"/>
    <property type="evidence" value="ECO:0007669"/>
    <property type="project" value="UniProtKB-SubCell"/>
</dbReference>
<keyword evidence="4 6" id="KW-1133">Transmembrane helix</keyword>
<gene>
    <name evidence="8" type="ORF">PHET_06802</name>
</gene>
<evidence type="ECO:0000259" key="7">
    <source>
        <dbReference type="Pfam" id="PF12832"/>
    </source>
</evidence>
<evidence type="ECO:0000256" key="5">
    <source>
        <dbReference type="ARBA" id="ARBA00023136"/>
    </source>
</evidence>
<feature type="transmembrane region" description="Helical" evidence="6">
    <location>
        <begin position="106"/>
        <end position="124"/>
    </location>
</feature>
<dbReference type="PANTHER" id="PTHR16172:SF41">
    <property type="entry name" value="MAJOR FACILITATOR SUPERFAMILY DOMAIN-CONTAINING PROTEIN 6-LIKE"/>
    <property type="match status" value="1"/>
</dbReference>
<dbReference type="Pfam" id="PF12832">
    <property type="entry name" value="MFS_1_like"/>
    <property type="match status" value="1"/>
</dbReference>
<keyword evidence="9" id="KW-1185">Reference proteome</keyword>
<feature type="transmembrane region" description="Helical" evidence="6">
    <location>
        <begin position="283"/>
        <end position="307"/>
    </location>
</feature>
<feature type="transmembrane region" description="Helical" evidence="6">
    <location>
        <begin position="328"/>
        <end position="352"/>
    </location>
</feature>
<name>A0A8J4TBI2_9TREM</name>
<evidence type="ECO:0000256" key="3">
    <source>
        <dbReference type="ARBA" id="ARBA00022692"/>
    </source>
</evidence>
<comment type="caution">
    <text evidence="8">The sequence shown here is derived from an EMBL/GenBank/DDBJ whole genome shotgun (WGS) entry which is preliminary data.</text>
</comment>
<proteinExistence type="inferred from homology"/>
<evidence type="ECO:0000256" key="1">
    <source>
        <dbReference type="ARBA" id="ARBA00004141"/>
    </source>
</evidence>
<evidence type="ECO:0000256" key="4">
    <source>
        <dbReference type="ARBA" id="ARBA00022989"/>
    </source>
</evidence>
<comment type="subcellular location">
    <subcellularLocation>
        <location evidence="1">Membrane</location>
        <topology evidence="1">Multi-pass membrane protein</topology>
    </subcellularLocation>
</comment>
<dbReference type="PANTHER" id="PTHR16172">
    <property type="entry name" value="MAJOR FACILITATOR SUPERFAMILY DOMAIN-CONTAINING PROTEIN 6-LIKE"/>
    <property type="match status" value="1"/>
</dbReference>
<dbReference type="InterPro" id="IPR051717">
    <property type="entry name" value="MFS_MFSD6"/>
</dbReference>
<protein>
    <recommendedName>
        <fullName evidence="7">Major facilitator superfamily associated domain-containing protein</fullName>
    </recommendedName>
</protein>
<evidence type="ECO:0000256" key="2">
    <source>
        <dbReference type="ARBA" id="ARBA00005241"/>
    </source>
</evidence>
<feature type="transmembrane region" description="Helical" evidence="6">
    <location>
        <begin position="64"/>
        <end position="85"/>
    </location>
</feature>
<dbReference type="InterPro" id="IPR036259">
    <property type="entry name" value="MFS_trans_sf"/>
</dbReference>
<feature type="transmembrane region" description="Helical" evidence="6">
    <location>
        <begin position="149"/>
        <end position="172"/>
    </location>
</feature>
<feature type="transmembrane region" description="Helical" evidence="6">
    <location>
        <begin position="260"/>
        <end position="277"/>
    </location>
</feature>
<comment type="similarity">
    <text evidence="2">Belongs to the major facilitator superfamily. MFSD6 family.</text>
</comment>
<feature type="transmembrane region" description="Helical" evidence="6">
    <location>
        <begin position="228"/>
        <end position="253"/>
    </location>
</feature>
<evidence type="ECO:0000313" key="9">
    <source>
        <dbReference type="Proteomes" id="UP000748531"/>
    </source>
</evidence>
<feature type="domain" description="Major facilitator superfamily associated" evidence="7">
    <location>
        <begin position="63"/>
        <end position="358"/>
    </location>
</feature>
<feature type="non-terminal residue" evidence="8">
    <location>
        <position position="394"/>
    </location>
</feature>
<keyword evidence="5 6" id="KW-0472">Membrane</keyword>